<dbReference type="PROSITE" id="PS50835">
    <property type="entry name" value="IG_LIKE"/>
    <property type="match status" value="1"/>
</dbReference>
<proteinExistence type="inferred from homology"/>
<dbReference type="Proteomes" id="UP000472264">
    <property type="component" value="Chromosome 10"/>
</dbReference>
<keyword evidence="3 10" id="KW-0732">Signal</keyword>
<keyword evidence="4" id="KW-1133">Transmembrane helix</keyword>
<evidence type="ECO:0000256" key="1">
    <source>
        <dbReference type="ARBA" id="ARBA00004479"/>
    </source>
</evidence>
<dbReference type="GO" id="GO:0001786">
    <property type="term" value="F:phosphatidylserine binding"/>
    <property type="evidence" value="ECO:0007669"/>
    <property type="project" value="TreeGrafter"/>
</dbReference>
<feature type="signal peptide" evidence="10">
    <location>
        <begin position="1"/>
        <end position="17"/>
    </location>
</feature>
<evidence type="ECO:0000256" key="5">
    <source>
        <dbReference type="ARBA" id="ARBA00023136"/>
    </source>
</evidence>
<dbReference type="FunFam" id="2.60.40.10:FF:000774">
    <property type="entry name" value="Hepatitis A virus cellular receptor 1"/>
    <property type="match status" value="1"/>
</dbReference>
<dbReference type="AlphaFoldDB" id="A0A665VUQ4"/>
<feature type="domain" description="Ig-like" evidence="11">
    <location>
        <begin position="41"/>
        <end position="123"/>
    </location>
</feature>
<accession>A0A665VUQ4</accession>
<dbReference type="InterPro" id="IPR007110">
    <property type="entry name" value="Ig-like_dom"/>
</dbReference>
<dbReference type="Ensembl" id="ENSENLT00000036365.1">
    <property type="protein sequence ID" value="ENSENLP00000035411.1"/>
    <property type="gene ID" value="ENSENLG00000015474.1"/>
</dbReference>
<evidence type="ECO:0000256" key="9">
    <source>
        <dbReference type="ARBA" id="ARBA00038203"/>
    </source>
</evidence>
<keyword evidence="7" id="KW-0325">Glycoprotein</keyword>
<reference evidence="12" key="3">
    <citation type="submission" date="2025-09" db="UniProtKB">
        <authorList>
            <consortium name="Ensembl"/>
        </authorList>
    </citation>
    <scope>IDENTIFICATION</scope>
</reference>
<dbReference type="SMART" id="SM00409">
    <property type="entry name" value="IG"/>
    <property type="match status" value="1"/>
</dbReference>
<dbReference type="InterPro" id="IPR036179">
    <property type="entry name" value="Ig-like_dom_sf"/>
</dbReference>
<dbReference type="GO" id="GO:0043277">
    <property type="term" value="P:apoptotic cell clearance"/>
    <property type="evidence" value="ECO:0007669"/>
    <property type="project" value="TreeGrafter"/>
</dbReference>
<keyword evidence="8" id="KW-0393">Immunoglobulin domain</keyword>
<evidence type="ECO:0000256" key="2">
    <source>
        <dbReference type="ARBA" id="ARBA00022692"/>
    </source>
</evidence>
<dbReference type="InParanoid" id="A0A665VUQ4"/>
<evidence type="ECO:0000256" key="7">
    <source>
        <dbReference type="ARBA" id="ARBA00023180"/>
    </source>
</evidence>
<evidence type="ECO:0000256" key="10">
    <source>
        <dbReference type="SAM" id="SignalP"/>
    </source>
</evidence>
<keyword evidence="6" id="KW-1015">Disulfide bond</keyword>
<evidence type="ECO:0000259" key="11">
    <source>
        <dbReference type="PROSITE" id="PS50835"/>
    </source>
</evidence>
<evidence type="ECO:0000256" key="8">
    <source>
        <dbReference type="ARBA" id="ARBA00023319"/>
    </source>
</evidence>
<keyword evidence="2" id="KW-0812">Transmembrane</keyword>
<evidence type="ECO:0000256" key="6">
    <source>
        <dbReference type="ARBA" id="ARBA00023157"/>
    </source>
</evidence>
<dbReference type="PANTHER" id="PTHR46608:SF3">
    <property type="entry name" value="T-CELL IMMUNOGLOBULIN AND MUCIN DOMAIN-CONTAINING PROTEIN 4"/>
    <property type="match status" value="1"/>
</dbReference>
<protein>
    <recommendedName>
        <fullName evidence="11">Ig-like domain-containing protein</fullName>
    </recommendedName>
</protein>
<organism evidence="12 13">
    <name type="scientific">Echeneis naucrates</name>
    <name type="common">Live sharksucker</name>
    <dbReference type="NCBI Taxonomy" id="173247"/>
    <lineage>
        <taxon>Eukaryota</taxon>
        <taxon>Metazoa</taxon>
        <taxon>Chordata</taxon>
        <taxon>Craniata</taxon>
        <taxon>Vertebrata</taxon>
        <taxon>Euteleostomi</taxon>
        <taxon>Actinopterygii</taxon>
        <taxon>Neopterygii</taxon>
        <taxon>Teleostei</taxon>
        <taxon>Neoteleostei</taxon>
        <taxon>Acanthomorphata</taxon>
        <taxon>Carangaria</taxon>
        <taxon>Carangiformes</taxon>
        <taxon>Echeneidae</taxon>
        <taxon>Echeneis</taxon>
    </lineage>
</organism>
<dbReference type="Pfam" id="PF07686">
    <property type="entry name" value="V-set"/>
    <property type="match status" value="1"/>
</dbReference>
<keyword evidence="13" id="KW-1185">Reference proteome</keyword>
<dbReference type="InterPro" id="IPR003599">
    <property type="entry name" value="Ig_sub"/>
</dbReference>
<evidence type="ECO:0000256" key="4">
    <source>
        <dbReference type="ARBA" id="ARBA00022989"/>
    </source>
</evidence>
<dbReference type="SUPFAM" id="SSF48726">
    <property type="entry name" value="Immunoglobulin"/>
    <property type="match status" value="1"/>
</dbReference>
<comment type="similarity">
    <text evidence="9">Belongs to the immunoglobulin superfamily. TIM family.</text>
</comment>
<keyword evidence="5" id="KW-0472">Membrane</keyword>
<dbReference type="Gene3D" id="2.60.40.10">
    <property type="entry name" value="Immunoglobulins"/>
    <property type="match status" value="1"/>
</dbReference>
<dbReference type="InterPro" id="IPR013783">
    <property type="entry name" value="Ig-like_fold"/>
</dbReference>
<name>A0A665VUQ4_ECHNA</name>
<reference evidence="12" key="2">
    <citation type="submission" date="2025-08" db="UniProtKB">
        <authorList>
            <consortium name="Ensembl"/>
        </authorList>
    </citation>
    <scope>IDENTIFICATION</scope>
</reference>
<dbReference type="PANTHER" id="PTHR46608">
    <property type="entry name" value="T-CELL IMMUNOGLOBULIN AND MUCIN DOMAIN-CONTAINING PROTEIN 4"/>
    <property type="match status" value="1"/>
</dbReference>
<evidence type="ECO:0000256" key="3">
    <source>
        <dbReference type="ARBA" id="ARBA00022729"/>
    </source>
</evidence>
<dbReference type="OMA" id="VIFQKDR"/>
<comment type="subcellular location">
    <subcellularLocation>
        <location evidence="1">Membrane</location>
        <topology evidence="1">Single-pass type I membrane protein</topology>
    </subcellularLocation>
</comment>
<sequence>MCGLCVFLLSILTQGKSIYCTFLCSAILSSHTSSNVIGIIGHNVTLPCRYDTKHHGELSFCWGRGKVPTSKCSDTILTAADWAEQSSQSSRYQLLGRVMDGDISLTILDAQWSDGGVYGCRIEVPGWFNDHKVNTQLVMEEGNAHAN</sequence>
<dbReference type="InterPro" id="IPR013106">
    <property type="entry name" value="Ig_V-set"/>
</dbReference>
<dbReference type="GO" id="GO:0060097">
    <property type="term" value="P:cytoskeletal rearrangement involved in phagocytosis, engulfment"/>
    <property type="evidence" value="ECO:0007669"/>
    <property type="project" value="TreeGrafter"/>
</dbReference>
<dbReference type="GO" id="GO:0016020">
    <property type="term" value="C:membrane"/>
    <property type="evidence" value="ECO:0007669"/>
    <property type="project" value="UniProtKB-SubCell"/>
</dbReference>
<evidence type="ECO:0000313" key="12">
    <source>
        <dbReference type="Ensembl" id="ENSENLP00000035411.1"/>
    </source>
</evidence>
<evidence type="ECO:0000313" key="13">
    <source>
        <dbReference type="Proteomes" id="UP000472264"/>
    </source>
</evidence>
<feature type="chain" id="PRO_5025516023" description="Ig-like domain-containing protein" evidence="10">
    <location>
        <begin position="18"/>
        <end position="147"/>
    </location>
</feature>
<reference evidence="12" key="1">
    <citation type="submission" date="2021-04" db="EMBL/GenBank/DDBJ databases">
        <authorList>
            <consortium name="Wellcome Sanger Institute Data Sharing"/>
        </authorList>
    </citation>
    <scope>NUCLEOTIDE SEQUENCE [LARGE SCALE GENOMIC DNA]</scope>
</reference>